<dbReference type="InterPro" id="IPR000415">
    <property type="entry name" value="Nitroreductase-like"/>
</dbReference>
<dbReference type="EMBL" id="DTMM01000056">
    <property type="protein sequence ID" value="HFT92835.1"/>
    <property type="molecule type" value="Genomic_DNA"/>
</dbReference>
<evidence type="ECO:0000313" key="2">
    <source>
        <dbReference type="EMBL" id="HFT92835.1"/>
    </source>
</evidence>
<dbReference type="Gene3D" id="3.40.109.10">
    <property type="entry name" value="NADH Oxidase"/>
    <property type="match status" value="2"/>
</dbReference>
<dbReference type="GO" id="GO:0016491">
    <property type="term" value="F:oxidoreductase activity"/>
    <property type="evidence" value="ECO:0007669"/>
    <property type="project" value="InterPro"/>
</dbReference>
<gene>
    <name evidence="2" type="ORF">ENX03_02615</name>
</gene>
<name>A0A7C3QT80_9BACT</name>
<accession>A0A7C3QT80</accession>
<evidence type="ECO:0000256" key="1">
    <source>
        <dbReference type="SAM" id="MobiDB-lite"/>
    </source>
</evidence>
<sequence length="360" mass="40350">MGPILDLARWAPSGDNTQPWRFEIVSDTHLVVHGSDTRRTVVYDLRGHASQLAIGILLEYLAIAASGWGLRTEPAYRRPSDNAHDDDEHPTFDVRFREDPSLPSDPLFPFLKTRSVNRKPLGSRPLTPTEKSSLSAQLGTSFSGYRVEWIEGWKKKAELARILQICGKLRLTIPEAYRVHRQVIAWKSRFSDDRIPDQALGLSPVILPLMEWIMGSWERVRFFNRFLGGTLIPRLQLDILPALFCSAHFVLLSPVPLRSPEAYVEAGRALARIWLGVAKLGLQFQPETTPLIFRSYHREGIPFSGYPEAPATSGKIAGSLDRLMPGVEMDRAVFLGRVGRGEAPSARSLRLPVDRLLTTG</sequence>
<proteinExistence type="predicted"/>
<reference evidence="2" key="1">
    <citation type="journal article" date="2020" name="mSystems">
        <title>Genome- and Community-Level Interaction Insights into Carbon Utilization and Element Cycling Functions of Hydrothermarchaeota in Hydrothermal Sediment.</title>
        <authorList>
            <person name="Zhou Z."/>
            <person name="Liu Y."/>
            <person name="Xu W."/>
            <person name="Pan J."/>
            <person name="Luo Z.H."/>
            <person name="Li M."/>
        </authorList>
    </citation>
    <scope>NUCLEOTIDE SEQUENCE [LARGE SCALE GENOMIC DNA]</scope>
    <source>
        <strain evidence="2">SpSt-902</strain>
    </source>
</reference>
<feature type="region of interest" description="Disordered" evidence="1">
    <location>
        <begin position="78"/>
        <end position="100"/>
    </location>
</feature>
<dbReference type="SUPFAM" id="SSF55469">
    <property type="entry name" value="FMN-dependent nitroreductase-like"/>
    <property type="match status" value="1"/>
</dbReference>
<protein>
    <submittedName>
        <fullName evidence="2">Molybdopterin biosynthesis protein MoeY</fullName>
    </submittedName>
</protein>
<comment type="caution">
    <text evidence="2">The sequence shown here is derived from an EMBL/GenBank/DDBJ whole genome shotgun (WGS) entry which is preliminary data.</text>
</comment>
<organism evidence="2">
    <name type="scientific">Leptospirillum ferriphilum</name>
    <dbReference type="NCBI Taxonomy" id="178606"/>
    <lineage>
        <taxon>Bacteria</taxon>
        <taxon>Pseudomonadati</taxon>
        <taxon>Nitrospirota</taxon>
        <taxon>Nitrospiria</taxon>
        <taxon>Nitrospirales</taxon>
        <taxon>Nitrospiraceae</taxon>
        <taxon>Leptospirillum</taxon>
    </lineage>
</organism>
<dbReference type="AlphaFoldDB" id="A0A7C3QT80"/>